<dbReference type="InterPro" id="IPR029479">
    <property type="entry name" value="Nitroreductase"/>
</dbReference>
<dbReference type="Proteomes" id="UP000230405">
    <property type="component" value="Unassembled WGS sequence"/>
</dbReference>
<reference evidence="5" key="1">
    <citation type="submission" date="2017-09" db="EMBL/GenBank/DDBJ databases">
        <title>Depth-based differentiation of microbial function through sediment-hosted aquifers and enrichment of novel symbionts in the deep terrestrial subsurface.</title>
        <authorList>
            <person name="Probst A.J."/>
            <person name="Ladd B."/>
            <person name="Jarett J.K."/>
            <person name="Geller-Mcgrath D.E."/>
            <person name="Sieber C.M.K."/>
            <person name="Emerson J.B."/>
            <person name="Anantharaman K."/>
            <person name="Thomas B.C."/>
            <person name="Malmstrom R."/>
            <person name="Stieglmeier M."/>
            <person name="Klingl A."/>
            <person name="Woyke T."/>
            <person name="Ryan C.M."/>
            <person name="Banfield J.F."/>
        </authorList>
    </citation>
    <scope>NUCLEOTIDE SEQUENCE [LARGE SCALE GENOMIC DNA]</scope>
</reference>
<name>A0A2M7VEF5_9BACT</name>
<evidence type="ECO:0000256" key="1">
    <source>
        <dbReference type="ARBA" id="ARBA00007118"/>
    </source>
</evidence>
<comment type="caution">
    <text evidence="4">The sequence shown here is derived from an EMBL/GenBank/DDBJ whole genome shotgun (WGS) entry which is preliminary data.</text>
</comment>
<dbReference type="CDD" id="cd02138">
    <property type="entry name" value="TdsD-like"/>
    <property type="match status" value="1"/>
</dbReference>
<sequence length="198" mass="22570">MSNIYPWKLTPVDHEIMPAIKNRWSSLAFSSNAIETEKVNQLLEAMRWAPSSRNEQPWRVIYATKDDLVNYEKLAACIVEGNSWAKQAPLLLLIGAKKNLNYNQQPNAHAWYDTGAAVNSLLLQATELGLMVHQMGAFDRTKAMENYHLPTDLEVIVLIAIGYSGQKETLPLNWQERQQAPRQRKTISEFASNTEWLS</sequence>
<dbReference type="PANTHER" id="PTHR43673">
    <property type="entry name" value="NAD(P)H NITROREDUCTASE YDGI-RELATED"/>
    <property type="match status" value="1"/>
</dbReference>
<comment type="similarity">
    <text evidence="1">Belongs to the nitroreductase family.</text>
</comment>
<protein>
    <submittedName>
        <fullName evidence="4">Nitroreductase</fullName>
    </submittedName>
</protein>
<dbReference type="PANTHER" id="PTHR43673:SF10">
    <property type="entry name" value="NADH DEHYDROGENASE_NAD(P)H NITROREDUCTASE XCC3605-RELATED"/>
    <property type="match status" value="1"/>
</dbReference>
<gene>
    <name evidence="4" type="ORF">COX77_03090</name>
</gene>
<evidence type="ECO:0000256" key="2">
    <source>
        <dbReference type="ARBA" id="ARBA00023002"/>
    </source>
</evidence>
<accession>A0A2M7VEF5</accession>
<keyword evidence="2" id="KW-0560">Oxidoreductase</keyword>
<evidence type="ECO:0000259" key="3">
    <source>
        <dbReference type="Pfam" id="PF00881"/>
    </source>
</evidence>
<organism evidence="4 5">
    <name type="scientific">Candidatus Komeilibacteria bacterium CG_4_10_14_0_2_um_filter_37_10</name>
    <dbReference type="NCBI Taxonomy" id="1974470"/>
    <lineage>
        <taxon>Bacteria</taxon>
        <taxon>Candidatus Komeiliibacteriota</taxon>
    </lineage>
</organism>
<dbReference type="GO" id="GO:0016491">
    <property type="term" value="F:oxidoreductase activity"/>
    <property type="evidence" value="ECO:0007669"/>
    <property type="project" value="UniProtKB-KW"/>
</dbReference>
<dbReference type="AlphaFoldDB" id="A0A2M7VEF5"/>
<dbReference type="Gene3D" id="3.40.109.10">
    <property type="entry name" value="NADH Oxidase"/>
    <property type="match status" value="1"/>
</dbReference>
<dbReference type="SUPFAM" id="SSF55469">
    <property type="entry name" value="FMN-dependent nitroreductase-like"/>
    <property type="match status" value="1"/>
</dbReference>
<feature type="domain" description="Nitroreductase" evidence="3">
    <location>
        <begin position="20"/>
        <end position="163"/>
    </location>
</feature>
<dbReference type="EMBL" id="PFPO01000057">
    <property type="protein sequence ID" value="PIZ98908.1"/>
    <property type="molecule type" value="Genomic_DNA"/>
</dbReference>
<proteinExistence type="inferred from homology"/>
<dbReference type="Pfam" id="PF00881">
    <property type="entry name" value="Nitroreductase"/>
    <property type="match status" value="1"/>
</dbReference>
<evidence type="ECO:0000313" key="5">
    <source>
        <dbReference type="Proteomes" id="UP000230405"/>
    </source>
</evidence>
<dbReference type="InterPro" id="IPR000415">
    <property type="entry name" value="Nitroreductase-like"/>
</dbReference>
<evidence type="ECO:0000313" key="4">
    <source>
        <dbReference type="EMBL" id="PIZ98908.1"/>
    </source>
</evidence>